<gene>
    <name evidence="3" type="ORF">O0R52_09630</name>
</gene>
<dbReference type="Proteomes" id="UP001164713">
    <property type="component" value="Chromosome"/>
</dbReference>
<feature type="chain" id="PRO_5045190016" evidence="1">
    <location>
        <begin position="26"/>
        <end position="93"/>
    </location>
</feature>
<name>A0ABY7I7U9_9BACI</name>
<evidence type="ECO:0000256" key="1">
    <source>
        <dbReference type="SAM" id="SignalP"/>
    </source>
</evidence>
<dbReference type="EMBL" id="CP114066">
    <property type="protein sequence ID" value="WAT23190.1"/>
    <property type="molecule type" value="Genomic_DNA"/>
</dbReference>
<proteinExistence type="predicted"/>
<sequence>MRMKKVLAGSALSLSLLVSAVPAFAASPDGTHSENNSVASSDFKAKLYTKEETNDSGIFINTHTDAEGITWFLKRINKNSDGTWTAYYEGRKL</sequence>
<keyword evidence="4" id="KW-1185">Reference proteome</keyword>
<dbReference type="Pfam" id="PF12197">
    <property type="entry name" value="lci"/>
    <property type="match status" value="1"/>
</dbReference>
<feature type="signal peptide" evidence="1">
    <location>
        <begin position="1"/>
        <end position="25"/>
    </location>
</feature>
<reference evidence="3" key="1">
    <citation type="submission" date="2022-12" db="EMBL/GenBank/DDBJ databases">
        <title>Genomic of Bacillus halotolerans.</title>
        <authorList>
            <person name="Xu G."/>
            <person name="Ding Y."/>
        </authorList>
    </citation>
    <scope>NUCLEOTIDE SEQUENCE</scope>
    <source>
        <strain evidence="3">B13</strain>
    </source>
</reference>
<dbReference type="RefSeq" id="WP_024121543.1">
    <property type="nucleotide sequence ID" value="NZ_ASJT01000050.1"/>
</dbReference>
<organism evidence="3 4">
    <name type="scientific">Bacillus halotolerans</name>
    <dbReference type="NCBI Taxonomy" id="260554"/>
    <lineage>
        <taxon>Bacteria</taxon>
        <taxon>Bacillati</taxon>
        <taxon>Bacillota</taxon>
        <taxon>Bacilli</taxon>
        <taxon>Bacillales</taxon>
        <taxon>Bacillaceae</taxon>
        <taxon>Bacillus</taxon>
    </lineage>
</organism>
<accession>A0ABY7I7U9</accession>
<evidence type="ECO:0000313" key="3">
    <source>
        <dbReference type="EMBL" id="WAT23190.1"/>
    </source>
</evidence>
<evidence type="ECO:0000313" key="4">
    <source>
        <dbReference type="Proteomes" id="UP001164713"/>
    </source>
</evidence>
<protein>
    <submittedName>
        <fullName evidence="3">LCI family antimicrobial peptide</fullName>
    </submittedName>
</protein>
<dbReference type="InterPro" id="IPR020976">
    <property type="entry name" value="Antimicrobial_lci"/>
</dbReference>
<feature type="domain" description="LCI fold" evidence="2">
    <location>
        <begin position="53"/>
        <end position="91"/>
    </location>
</feature>
<keyword evidence="1" id="KW-0732">Signal</keyword>
<evidence type="ECO:0000259" key="2">
    <source>
        <dbReference type="Pfam" id="PF12197"/>
    </source>
</evidence>